<dbReference type="EMBL" id="CP045643">
    <property type="protein sequence ID" value="QFZ78351.1"/>
    <property type="molecule type" value="Genomic_DNA"/>
</dbReference>
<feature type="region of interest" description="Disordered" evidence="1">
    <location>
        <begin position="179"/>
        <end position="204"/>
    </location>
</feature>
<evidence type="ECO:0000256" key="1">
    <source>
        <dbReference type="SAM" id="MobiDB-lite"/>
    </source>
</evidence>
<proteinExistence type="predicted"/>
<dbReference type="Proteomes" id="UP000326179">
    <property type="component" value="Chromosome"/>
</dbReference>
<accession>A0A5Q0LMY8</accession>
<evidence type="ECO:0000313" key="2">
    <source>
        <dbReference type="EMBL" id="QFZ78351.1"/>
    </source>
</evidence>
<reference evidence="2 3" key="1">
    <citation type="submission" date="2019-10" db="EMBL/GenBank/DDBJ databases">
        <title>A novel species.</title>
        <authorList>
            <person name="Gao J."/>
        </authorList>
    </citation>
    <scope>NUCLEOTIDE SEQUENCE [LARGE SCALE GENOMIC DNA]</scope>
    <source>
        <strain evidence="2 3">QMT-28</strain>
    </source>
</reference>
<sequence>MYEDWFEDDELNTEQKAFVDVVRESARSWPECDPMDTVALVFEPEEEEADGRAAAQESQWEPPAEHAAYYAALDEAIARGDERVTLIVDLVDRHEGRKSSVFMCVGATILGDRVFCSERHTQNWQDPEPTRHVQPLTSAGPPKHLGRIAAAWFEKIVHSAIIAGRGGLRFVPQGTALPPSHRWVRNGPRNDPSDRPYLKPALRP</sequence>
<evidence type="ECO:0000313" key="3">
    <source>
        <dbReference type="Proteomes" id="UP000326179"/>
    </source>
</evidence>
<dbReference type="AlphaFoldDB" id="A0A5Q0LMY8"/>
<keyword evidence="3" id="KW-1185">Reference proteome</keyword>
<organism evidence="2 3">
    <name type="scientific">Streptomyces fagopyri</name>
    <dbReference type="NCBI Taxonomy" id="2662397"/>
    <lineage>
        <taxon>Bacteria</taxon>
        <taxon>Bacillati</taxon>
        <taxon>Actinomycetota</taxon>
        <taxon>Actinomycetes</taxon>
        <taxon>Kitasatosporales</taxon>
        <taxon>Streptomycetaceae</taxon>
        <taxon>Streptomyces</taxon>
    </lineage>
</organism>
<gene>
    <name evidence="2" type="ORF">GFH48_38200</name>
</gene>
<dbReference type="KEGG" id="sfy:GFH48_38200"/>
<protein>
    <submittedName>
        <fullName evidence="2">Uncharacterized protein</fullName>
    </submittedName>
</protein>
<dbReference type="RefSeq" id="WP_153292528.1">
    <property type="nucleotide sequence ID" value="NZ_CP045643.1"/>
</dbReference>
<name>A0A5Q0LMY8_9ACTN</name>